<gene>
    <name evidence="3" type="ORF">PBY51_001635</name>
</gene>
<protein>
    <submittedName>
        <fullName evidence="3">Uncharacterized protein</fullName>
    </submittedName>
</protein>
<organism evidence="3 4">
    <name type="scientific">Eleginops maclovinus</name>
    <name type="common">Patagonian blennie</name>
    <name type="synonym">Eleginus maclovinus</name>
    <dbReference type="NCBI Taxonomy" id="56733"/>
    <lineage>
        <taxon>Eukaryota</taxon>
        <taxon>Metazoa</taxon>
        <taxon>Chordata</taxon>
        <taxon>Craniata</taxon>
        <taxon>Vertebrata</taxon>
        <taxon>Euteleostomi</taxon>
        <taxon>Actinopterygii</taxon>
        <taxon>Neopterygii</taxon>
        <taxon>Teleostei</taxon>
        <taxon>Neoteleostei</taxon>
        <taxon>Acanthomorphata</taxon>
        <taxon>Eupercaria</taxon>
        <taxon>Perciformes</taxon>
        <taxon>Notothenioidei</taxon>
        <taxon>Eleginopidae</taxon>
        <taxon>Eleginops</taxon>
    </lineage>
</organism>
<evidence type="ECO:0000313" key="4">
    <source>
        <dbReference type="Proteomes" id="UP001346869"/>
    </source>
</evidence>
<dbReference type="Proteomes" id="UP001346869">
    <property type="component" value="Unassembled WGS sequence"/>
</dbReference>
<feature type="compositionally biased region" description="Polar residues" evidence="2">
    <location>
        <begin position="66"/>
        <end position="107"/>
    </location>
</feature>
<feature type="compositionally biased region" description="Polar residues" evidence="2">
    <location>
        <begin position="475"/>
        <end position="485"/>
    </location>
</feature>
<feature type="region of interest" description="Disordered" evidence="2">
    <location>
        <begin position="214"/>
        <end position="244"/>
    </location>
</feature>
<feature type="compositionally biased region" description="Basic and acidic residues" evidence="2">
    <location>
        <begin position="218"/>
        <end position="239"/>
    </location>
</feature>
<feature type="compositionally biased region" description="Polar residues" evidence="2">
    <location>
        <begin position="523"/>
        <end position="537"/>
    </location>
</feature>
<sequence length="637" mass="67433">MSVQCAESQLSASDVQCNSSLKTVTSELHVEPVLDVNTLEANDKFLTSHDAEVTTKETPPSPKTSGSVNGMFTSLQPSQSSPSMDLNTTAETPSPQNKTLDLSPSNVNSCEAKSQAAVEASVISNTTEVSVNQNSSAVKASGSGDMLNATFDRDPLKKSSAGSILAEASAGTFCLENNTFDAKLLPKENGTITLSESGSNDSHQSTFDKLSLNATSSPKEKTSVAHHPEQNRTTDKDSIAKTAATPESKFEAYTAVEVNSGAIRRKTQDLSQSGLPVTDGLSVSLAHQSMDTESKENTFDFDDTLDLKVDSLVTSTPMITREEGKILLGQRKLYGDGPFKPEGQVPSEVPSNLVCDRKTFLTLPAAKSLLPPLKAASQLLKHTTASALPGRLEALTLGQTMTRQRAQAEALRNTAASADPPQTAGISSSYKLRATTTTATGSKQPNSGLQRPQLSGIPTGIQRAATGLRPPSMRNHASSSSSTNKLRGPTGAASPGAKTSQAKKQPLTRGETLPIAKRKKMDTSLSSGNAEASTSSCDTANRIKNLKRPATTKRALPAKTQREEAAVPAKTSEISTSCAAVSRAKAHKLTGHRAQFAKPKGHGCANCAALEQQLKTQSEEIRRLKEELLKKSKEEEC</sequence>
<reference evidence="3 4" key="2">
    <citation type="journal article" date="2023" name="Mol. Biol. Evol.">
        <title>Genomics of Secondarily Temperate Adaptation in the Only Non-Antarctic Icefish.</title>
        <authorList>
            <person name="Rivera-Colon A.G."/>
            <person name="Rayamajhi N."/>
            <person name="Minhas B.F."/>
            <person name="Madrigal G."/>
            <person name="Bilyk K.T."/>
            <person name="Yoon V."/>
            <person name="Hune M."/>
            <person name="Gregory S."/>
            <person name="Cheng C.H.C."/>
            <person name="Catchen J.M."/>
        </authorList>
    </citation>
    <scope>NUCLEOTIDE SEQUENCE [LARGE SCALE GENOMIC DNA]</scope>
    <source>
        <strain evidence="3">JMC-PN-2008</strain>
    </source>
</reference>
<feature type="region of interest" description="Disordered" evidence="2">
    <location>
        <begin position="406"/>
        <end position="537"/>
    </location>
</feature>
<dbReference type="EMBL" id="JAUZQC010000022">
    <property type="protein sequence ID" value="KAK5850788.1"/>
    <property type="molecule type" value="Genomic_DNA"/>
</dbReference>
<evidence type="ECO:0000256" key="2">
    <source>
        <dbReference type="SAM" id="MobiDB-lite"/>
    </source>
</evidence>
<feature type="region of interest" description="Disordered" evidence="2">
    <location>
        <begin position="47"/>
        <end position="107"/>
    </location>
</feature>
<dbReference type="AlphaFoldDB" id="A0AAN7WQS4"/>
<comment type="caution">
    <text evidence="3">The sequence shown here is derived from an EMBL/GenBank/DDBJ whole genome shotgun (WGS) entry which is preliminary data.</text>
</comment>
<keyword evidence="4" id="KW-1185">Reference proteome</keyword>
<reference evidence="3 4" key="1">
    <citation type="journal article" date="2023" name="Genes (Basel)">
        <title>Chromosome-Level Genome Assembly and Circadian Gene Repertoire of the Patagonia Blennie Eleginops maclovinus-The Closest Ancestral Proxy of Antarctic Cryonotothenioids.</title>
        <authorList>
            <person name="Cheng C.C."/>
            <person name="Rivera-Colon A.G."/>
            <person name="Minhas B.F."/>
            <person name="Wilson L."/>
            <person name="Rayamajhi N."/>
            <person name="Vargas-Chacoff L."/>
            <person name="Catchen J.M."/>
        </authorList>
    </citation>
    <scope>NUCLEOTIDE SEQUENCE [LARGE SCALE GENOMIC DNA]</scope>
    <source>
        <strain evidence="3">JMC-PN-2008</strain>
    </source>
</reference>
<name>A0AAN7WQS4_ELEMC</name>
<evidence type="ECO:0000256" key="1">
    <source>
        <dbReference type="SAM" id="Coils"/>
    </source>
</evidence>
<feature type="compositionally biased region" description="Polar residues" evidence="2">
    <location>
        <begin position="424"/>
        <end position="453"/>
    </location>
</feature>
<evidence type="ECO:0000313" key="3">
    <source>
        <dbReference type="EMBL" id="KAK5850788.1"/>
    </source>
</evidence>
<proteinExistence type="predicted"/>
<accession>A0AAN7WQS4</accession>
<keyword evidence="1" id="KW-0175">Coiled coil</keyword>
<feature type="coiled-coil region" evidence="1">
    <location>
        <begin position="607"/>
        <end position="634"/>
    </location>
</feature>